<protein>
    <submittedName>
        <fullName evidence="1">DUF1667 domain-containing protein</fullName>
    </submittedName>
</protein>
<accession>A0A4R4FFH8</accession>
<keyword evidence="2" id="KW-1185">Reference proteome</keyword>
<dbReference type="RefSeq" id="WP_132276497.1">
    <property type="nucleotide sequence ID" value="NZ_JAOBST010000009.1"/>
</dbReference>
<dbReference type="Pfam" id="PF07892">
    <property type="entry name" value="DUF1667"/>
    <property type="match status" value="1"/>
</dbReference>
<dbReference type="InterPro" id="IPR012460">
    <property type="entry name" value="DUF1667"/>
</dbReference>
<evidence type="ECO:0000313" key="1">
    <source>
        <dbReference type="EMBL" id="TDA22432.1"/>
    </source>
</evidence>
<dbReference type="InterPro" id="IPR036593">
    <property type="entry name" value="CPE0013-like_sf"/>
</dbReference>
<proteinExistence type="predicted"/>
<dbReference type="Gene3D" id="3.10.530.10">
    <property type="entry name" value="CPE0013-like"/>
    <property type="match status" value="1"/>
</dbReference>
<dbReference type="PANTHER" id="PTHR39450">
    <property type="entry name" value="MOLYBDOPTERIN OXIDOREDUCTASE, 4FE-4S CLUSTER-BINDING SUBUNIT"/>
    <property type="match status" value="1"/>
</dbReference>
<reference evidence="1 2" key="1">
    <citation type="journal article" date="2016" name="Nat. Microbiol.">
        <title>The Mouse Intestinal Bacterial Collection (miBC) provides host-specific insight into cultured diversity and functional potential of the gut microbiota.</title>
        <authorList>
            <person name="Lagkouvardos I."/>
            <person name="Pukall R."/>
            <person name="Abt B."/>
            <person name="Foesel B.U."/>
            <person name="Meier-Kolthoff J.P."/>
            <person name="Kumar N."/>
            <person name="Bresciani A."/>
            <person name="Martinez I."/>
            <person name="Just S."/>
            <person name="Ziegler C."/>
            <person name="Brugiroux S."/>
            <person name="Garzetti D."/>
            <person name="Wenning M."/>
            <person name="Bui T.P."/>
            <person name="Wang J."/>
            <person name="Hugenholtz F."/>
            <person name="Plugge C.M."/>
            <person name="Peterson D.A."/>
            <person name="Hornef M.W."/>
            <person name="Baines J.F."/>
            <person name="Smidt H."/>
            <person name="Walter J."/>
            <person name="Kristiansen K."/>
            <person name="Nielsen H.B."/>
            <person name="Haller D."/>
            <person name="Overmann J."/>
            <person name="Stecher B."/>
            <person name="Clavel T."/>
        </authorList>
    </citation>
    <scope>NUCLEOTIDE SEQUENCE [LARGE SCALE GENOMIC DNA]</scope>
    <source>
        <strain evidence="1 2">DSM 28560</strain>
    </source>
</reference>
<evidence type="ECO:0000313" key="2">
    <source>
        <dbReference type="Proteomes" id="UP000295710"/>
    </source>
</evidence>
<dbReference type="Proteomes" id="UP000295710">
    <property type="component" value="Unassembled WGS sequence"/>
</dbReference>
<comment type="caution">
    <text evidence="1">The sequence shown here is derived from an EMBL/GenBank/DDBJ whole genome shotgun (WGS) entry which is preliminary data.</text>
</comment>
<gene>
    <name evidence="1" type="ORF">E1963_06680</name>
</gene>
<dbReference type="AlphaFoldDB" id="A0A4R4FFH8"/>
<dbReference type="EMBL" id="SMMX01000004">
    <property type="protein sequence ID" value="TDA22432.1"/>
    <property type="molecule type" value="Genomic_DNA"/>
</dbReference>
<name>A0A4R4FFH8_9FIRM</name>
<organism evidence="1 2">
    <name type="scientific">Extibacter muris</name>
    <dbReference type="NCBI Taxonomy" id="1796622"/>
    <lineage>
        <taxon>Bacteria</taxon>
        <taxon>Bacillati</taxon>
        <taxon>Bacillota</taxon>
        <taxon>Clostridia</taxon>
        <taxon>Lachnospirales</taxon>
        <taxon>Lachnospiraceae</taxon>
        <taxon>Extibacter</taxon>
    </lineage>
</organism>
<dbReference type="PANTHER" id="PTHR39450:SF1">
    <property type="entry name" value="DUF1667 DOMAIN-CONTAINING PROTEIN"/>
    <property type="match status" value="1"/>
</dbReference>
<sequence>MKELTCIVCPNGCTLHVEESNGRYRVTGNLCKRGEEFAVAELTNPVRTVCSTVATAFPKVPVIPVRVSREIPMERIFDVMEKINKIVVSERVEKGTVLIEDVLGLGANIIVTSSILSEQE</sequence>
<dbReference type="SUPFAM" id="SSF160148">
    <property type="entry name" value="CPE0013-like"/>
    <property type="match status" value="1"/>
</dbReference>